<evidence type="ECO:0000313" key="4">
    <source>
        <dbReference type="Proteomes" id="UP000196125"/>
    </source>
</evidence>
<keyword evidence="3" id="KW-0418">Kinase</keyword>
<keyword evidence="3" id="KW-0808">Transferase</keyword>
<dbReference type="GO" id="GO:0019165">
    <property type="term" value="F:thiamine kinase activity"/>
    <property type="evidence" value="ECO:0007669"/>
    <property type="project" value="UniProtKB-EC"/>
</dbReference>
<keyword evidence="5" id="KW-1185">Reference proteome</keyword>
<dbReference type="InterPro" id="IPR011009">
    <property type="entry name" value="Kinase-like_dom_sf"/>
</dbReference>
<dbReference type="Proteomes" id="UP000196125">
    <property type="component" value="Unassembled WGS sequence"/>
</dbReference>
<sequence length="286" mass="33108">MARMSWYEACQLDPSLTSLTHIFRETPEVAQTLTGGLTNRCWKIEFPGQPPVVWRPATDVTQAFSISRHQEYHILSALKERAVLISPEPLHINEHGLLVQWIDGVRVIENDVEMMTRLLSQIHQFPVTRLPIIPFIYTARIDHYWFKLQSMSVELGDVEPLYKIWRTLPNIPEVPISLCHFDLGSHNLIRTAQGVKVIDWEYAALADPRIDLAMTIYMADTNLVTAVGQYCQHRNITDIDAWIDGVKSWMPRVKMLAMLWYLIAYQLWENDVMIAEAERIKEQLNG</sequence>
<reference evidence="2 5" key="2">
    <citation type="submission" date="2023-11" db="EMBL/GenBank/DDBJ databases">
        <title>Plant-associative lifestyle of Vibrio porteresiae and its evolutionary dynamics.</title>
        <authorList>
            <person name="Rameshkumar N."/>
            <person name="Kirti K."/>
        </authorList>
    </citation>
    <scope>NUCLEOTIDE SEQUENCE [LARGE SCALE GENOMIC DNA]</scope>
    <source>
        <strain evidence="2 5">MSSRF38</strain>
    </source>
</reference>
<evidence type="ECO:0000259" key="1">
    <source>
        <dbReference type="Pfam" id="PF01636"/>
    </source>
</evidence>
<proteinExistence type="predicted"/>
<dbReference type="OrthoDB" id="179763at2"/>
<accession>A0A1Y6IRV5</accession>
<dbReference type="CDD" id="cd05151">
    <property type="entry name" value="ChoK-like"/>
    <property type="match status" value="1"/>
</dbReference>
<organism evidence="3 4">
    <name type="scientific">Vibrio mangrovi</name>
    <dbReference type="NCBI Taxonomy" id="474394"/>
    <lineage>
        <taxon>Bacteria</taxon>
        <taxon>Pseudomonadati</taxon>
        <taxon>Pseudomonadota</taxon>
        <taxon>Gammaproteobacteria</taxon>
        <taxon>Vibrionales</taxon>
        <taxon>Vibrionaceae</taxon>
        <taxon>Vibrio</taxon>
    </lineage>
</organism>
<dbReference type="EC" id="2.7.1.89" evidence="3"/>
<evidence type="ECO:0000313" key="2">
    <source>
        <dbReference type="EMBL" id="MDW6003678.1"/>
    </source>
</evidence>
<dbReference type="RefSeq" id="WP_087479553.1">
    <property type="nucleotide sequence ID" value="NZ_AP024883.1"/>
</dbReference>
<evidence type="ECO:0000313" key="5">
    <source>
        <dbReference type="Proteomes" id="UP001283366"/>
    </source>
</evidence>
<protein>
    <submittedName>
        <fullName evidence="2">Phosphotransferase</fullName>
    </submittedName>
    <submittedName>
        <fullName evidence="3">Thiamine kinase</fullName>
        <ecNumber evidence="3">2.7.1.89</ecNumber>
    </submittedName>
</protein>
<dbReference type="Proteomes" id="UP001283366">
    <property type="component" value="Unassembled WGS sequence"/>
</dbReference>
<dbReference type="SUPFAM" id="SSF56112">
    <property type="entry name" value="Protein kinase-like (PK-like)"/>
    <property type="match status" value="1"/>
</dbReference>
<dbReference type="Pfam" id="PF01636">
    <property type="entry name" value="APH"/>
    <property type="match status" value="1"/>
</dbReference>
<dbReference type="EMBL" id="JAWRCO010000001">
    <property type="protein sequence ID" value="MDW6003678.1"/>
    <property type="molecule type" value="Genomic_DNA"/>
</dbReference>
<gene>
    <name evidence="3" type="primary">thiK</name>
    <name evidence="2" type="ORF">SBX37_12540</name>
    <name evidence="3" type="ORF">VIM7927_00756</name>
</gene>
<reference evidence="3 4" key="1">
    <citation type="submission" date="2017-05" db="EMBL/GenBank/DDBJ databases">
        <authorList>
            <person name="Song R."/>
            <person name="Chenine A.L."/>
            <person name="Ruprecht R.M."/>
        </authorList>
    </citation>
    <scope>NUCLEOTIDE SEQUENCE [LARGE SCALE GENOMIC DNA]</scope>
    <source>
        <strain evidence="3 4">CECT 7927</strain>
    </source>
</reference>
<dbReference type="Gene3D" id="3.90.1200.10">
    <property type="match status" value="1"/>
</dbReference>
<feature type="domain" description="Aminoglycoside phosphotransferase" evidence="1">
    <location>
        <begin position="32"/>
        <end position="228"/>
    </location>
</feature>
<dbReference type="EMBL" id="FXXI01000001">
    <property type="protein sequence ID" value="SMR99530.1"/>
    <property type="molecule type" value="Genomic_DNA"/>
</dbReference>
<evidence type="ECO:0000313" key="3">
    <source>
        <dbReference type="EMBL" id="SMR99530.1"/>
    </source>
</evidence>
<dbReference type="Gene3D" id="3.30.200.20">
    <property type="entry name" value="Phosphorylase Kinase, domain 1"/>
    <property type="match status" value="1"/>
</dbReference>
<dbReference type="AlphaFoldDB" id="A0A1Y6IRV5"/>
<dbReference type="InterPro" id="IPR002575">
    <property type="entry name" value="Aminoglycoside_PTrfase"/>
</dbReference>
<name>A0A1Y6IRV5_9VIBR</name>